<reference evidence="1" key="1">
    <citation type="submission" date="2017-03" db="EMBL/GenBank/DDBJ databases">
        <title>The mitochondrial genome of the carnivorous plant Utricularia reniformis (Lentibulariaceae): structure, comparative analysis and evolutionary landmarks.</title>
        <authorList>
            <person name="Silva S.R."/>
            <person name="Alvarenga D.O."/>
            <person name="Michael T.P."/>
            <person name="Miranda V.F.O."/>
            <person name="Varani A.M."/>
        </authorList>
    </citation>
    <scope>NUCLEOTIDE SEQUENCE</scope>
</reference>
<keyword evidence="1" id="KW-0496">Mitochondrion</keyword>
<organism evidence="1">
    <name type="scientific">Utricularia reniformis</name>
    <dbReference type="NCBI Taxonomy" id="192314"/>
    <lineage>
        <taxon>Eukaryota</taxon>
        <taxon>Viridiplantae</taxon>
        <taxon>Streptophyta</taxon>
        <taxon>Embryophyta</taxon>
        <taxon>Tracheophyta</taxon>
        <taxon>Spermatophyta</taxon>
        <taxon>Magnoliopsida</taxon>
        <taxon>eudicotyledons</taxon>
        <taxon>Gunneridae</taxon>
        <taxon>Pentapetalae</taxon>
        <taxon>asterids</taxon>
        <taxon>lamiids</taxon>
        <taxon>Lamiales</taxon>
        <taxon>Lentibulariaceae</taxon>
        <taxon>Utricularia</taxon>
    </lineage>
</organism>
<accession>A0A1Y0B1Y1</accession>
<dbReference type="AlphaFoldDB" id="A0A1Y0B1Y1"/>
<dbReference type="EMBL" id="KY774314">
    <property type="protein sequence ID" value="ART31398.1"/>
    <property type="molecule type" value="Genomic_DNA"/>
</dbReference>
<evidence type="ECO:0000313" key="1">
    <source>
        <dbReference type="EMBL" id="ART31398.1"/>
    </source>
</evidence>
<geneLocation type="mitochondrion" evidence="1"/>
<gene>
    <name evidence="1" type="ORF">AEK19_MT1185</name>
</gene>
<proteinExistence type="predicted"/>
<protein>
    <submittedName>
        <fullName evidence="1">Uncharacterized protein</fullName>
    </submittedName>
</protein>
<name>A0A1Y0B1Y1_9LAMI</name>
<sequence>MKEIDLSALDDLERGLLLSPVGARSVAQELIHAEERKAVVRAYCAVLGGVRA</sequence>